<dbReference type="EMBL" id="DS268720">
    <property type="protein sequence ID" value="EFO99619.1"/>
    <property type="molecule type" value="Genomic_DNA"/>
</dbReference>
<reference evidence="1" key="1">
    <citation type="submission" date="2007-07" db="EMBL/GenBank/DDBJ databases">
        <title>PCAP assembly of the Caenorhabditis remanei genome.</title>
        <authorList>
            <consortium name="The Caenorhabditis remanei Sequencing Consortium"/>
            <person name="Wilson R.K."/>
        </authorList>
    </citation>
    <scope>NUCLEOTIDE SEQUENCE [LARGE SCALE GENOMIC DNA]</scope>
    <source>
        <strain evidence="1">PB4641</strain>
    </source>
</reference>
<dbReference type="AlphaFoldDB" id="E3NJ08"/>
<proteinExistence type="predicted"/>
<accession>E3NJ08</accession>
<organism evidence="2">
    <name type="scientific">Caenorhabditis remanei</name>
    <name type="common">Caenorhabditis vulgaris</name>
    <dbReference type="NCBI Taxonomy" id="31234"/>
    <lineage>
        <taxon>Eukaryota</taxon>
        <taxon>Metazoa</taxon>
        <taxon>Ecdysozoa</taxon>
        <taxon>Nematoda</taxon>
        <taxon>Chromadorea</taxon>
        <taxon>Rhabditida</taxon>
        <taxon>Rhabditina</taxon>
        <taxon>Rhabditomorpha</taxon>
        <taxon>Rhabditoidea</taxon>
        <taxon>Rhabditidae</taxon>
        <taxon>Peloderinae</taxon>
        <taxon>Caenorhabditis</taxon>
    </lineage>
</organism>
<dbReference type="Proteomes" id="UP000008281">
    <property type="component" value="Unassembled WGS sequence"/>
</dbReference>
<gene>
    <name evidence="1" type="ORF">CRE_21584</name>
</gene>
<protein>
    <submittedName>
        <fullName evidence="1">Uncharacterized protein</fullName>
    </submittedName>
</protein>
<evidence type="ECO:0000313" key="1">
    <source>
        <dbReference type="EMBL" id="EFO99619.1"/>
    </source>
</evidence>
<evidence type="ECO:0000313" key="2">
    <source>
        <dbReference type="Proteomes" id="UP000008281"/>
    </source>
</evidence>
<keyword evidence="2" id="KW-1185">Reference proteome</keyword>
<name>E3NJ08_CAERE</name>
<dbReference type="InParanoid" id="E3NJ08"/>
<dbReference type="eggNOG" id="ENOG502TK3B">
    <property type="taxonomic scope" value="Eukaryota"/>
</dbReference>
<dbReference type="HOGENOM" id="CLU_2266233_0_0_1"/>
<sequence length="103" mass="12249">MNCRFLEVGKGSQKRSIFRDELKILANYWVSSDELMSWKAYFFHDIKDHDDGLAWDKIRRPQNIRYTDPRTGRDYNVNGEKRMDYVRTDGTIATVVKWNANGR</sequence>